<evidence type="ECO:0000313" key="2">
    <source>
        <dbReference type="EMBL" id="QJI03879.1"/>
    </source>
</evidence>
<dbReference type="EMBL" id="MT144495">
    <property type="protein sequence ID" value="QJA54309.1"/>
    <property type="molecule type" value="Genomic_DNA"/>
</dbReference>
<name>A0A6H2A3L2_9ZZZZ</name>
<accession>A0A6H2A3L2</accession>
<protein>
    <submittedName>
        <fullName evidence="1">Uncharacterized protein</fullName>
    </submittedName>
</protein>
<organism evidence="1">
    <name type="scientific">viral metagenome</name>
    <dbReference type="NCBI Taxonomy" id="1070528"/>
    <lineage>
        <taxon>unclassified sequences</taxon>
        <taxon>metagenomes</taxon>
        <taxon>organismal metagenomes</taxon>
    </lineage>
</organism>
<evidence type="ECO:0000313" key="1">
    <source>
        <dbReference type="EMBL" id="QJA54309.1"/>
    </source>
</evidence>
<dbReference type="AlphaFoldDB" id="A0A6H2A3L2"/>
<sequence>MDPNANLKEILELAKWIKEEGDSVQGYARGLAELILALNEWITKGGFLPSRWQKPVDAIGKEL</sequence>
<reference evidence="1" key="1">
    <citation type="submission" date="2020-03" db="EMBL/GenBank/DDBJ databases">
        <title>The deep terrestrial virosphere.</title>
        <authorList>
            <person name="Holmfeldt K."/>
            <person name="Nilsson E."/>
            <person name="Simone D."/>
            <person name="Lopez-Fernandez M."/>
            <person name="Wu X."/>
            <person name="de Brujin I."/>
            <person name="Lundin D."/>
            <person name="Andersson A."/>
            <person name="Bertilsson S."/>
            <person name="Dopson M."/>
        </authorList>
    </citation>
    <scope>NUCLEOTIDE SEQUENCE</scope>
    <source>
        <strain evidence="1">TM448A04601</strain>
        <strain evidence="2">TM448B05290</strain>
    </source>
</reference>
<gene>
    <name evidence="1" type="ORF">TM448A04601_0006</name>
    <name evidence="2" type="ORF">TM448B05290_0008</name>
</gene>
<dbReference type="EMBL" id="MT145127">
    <property type="protein sequence ID" value="QJI03879.1"/>
    <property type="molecule type" value="Genomic_DNA"/>
</dbReference>
<proteinExistence type="predicted"/>